<dbReference type="OrthoDB" id="9794151at2"/>
<dbReference type="GO" id="GO:0051604">
    <property type="term" value="P:protein maturation"/>
    <property type="evidence" value="ECO:0007669"/>
    <property type="project" value="TreeGrafter"/>
</dbReference>
<feature type="domain" description="FdhE central" evidence="5">
    <location>
        <begin position="188"/>
        <end position="225"/>
    </location>
</feature>
<dbReference type="InterPro" id="IPR056796">
    <property type="entry name" value="FdhE_C"/>
</dbReference>
<evidence type="ECO:0000256" key="3">
    <source>
        <dbReference type="SAM" id="MobiDB-lite"/>
    </source>
</evidence>
<comment type="similarity">
    <text evidence="2">Belongs to the FdhE family.</text>
</comment>
<dbReference type="EMBL" id="PVZS01000017">
    <property type="protein sequence ID" value="PSC04026.1"/>
    <property type="molecule type" value="Genomic_DNA"/>
</dbReference>
<dbReference type="SUPFAM" id="SSF144020">
    <property type="entry name" value="FdhE-like"/>
    <property type="match status" value="1"/>
</dbReference>
<feature type="domain" description="FdhE N-terminal" evidence="4">
    <location>
        <begin position="20"/>
        <end position="184"/>
    </location>
</feature>
<dbReference type="CDD" id="cd16341">
    <property type="entry name" value="FdhE"/>
    <property type="match status" value="1"/>
</dbReference>
<evidence type="ECO:0000256" key="1">
    <source>
        <dbReference type="ARBA" id="ARBA00022490"/>
    </source>
</evidence>
<dbReference type="InterPro" id="IPR006452">
    <property type="entry name" value="Formate_DH_accessory"/>
</dbReference>
<keyword evidence="8" id="KW-1185">Reference proteome</keyword>
<dbReference type="Pfam" id="PF24860">
    <property type="entry name" value="FdhE_C"/>
    <property type="match status" value="1"/>
</dbReference>
<evidence type="ECO:0000256" key="2">
    <source>
        <dbReference type="HAMAP-Rule" id="MF_00611"/>
    </source>
</evidence>
<evidence type="ECO:0000313" key="8">
    <source>
        <dbReference type="Proteomes" id="UP000239772"/>
    </source>
</evidence>
<organism evidence="7 8">
    <name type="scientific">Alsobacter soli</name>
    <dbReference type="NCBI Taxonomy" id="2109933"/>
    <lineage>
        <taxon>Bacteria</taxon>
        <taxon>Pseudomonadati</taxon>
        <taxon>Pseudomonadota</taxon>
        <taxon>Alphaproteobacteria</taxon>
        <taxon>Hyphomicrobiales</taxon>
        <taxon>Alsobacteraceae</taxon>
        <taxon>Alsobacter</taxon>
    </lineage>
</organism>
<reference evidence="8" key="1">
    <citation type="submission" date="2018-03" db="EMBL/GenBank/DDBJ databases">
        <authorList>
            <person name="Sun L."/>
            <person name="Liu H."/>
            <person name="Chen W."/>
            <person name="Huang K."/>
            <person name="Liu W."/>
            <person name="Gao X."/>
        </authorList>
    </citation>
    <scope>NUCLEOTIDE SEQUENCE [LARGE SCALE GENOMIC DNA]</scope>
    <source>
        <strain evidence="8">SH9</strain>
    </source>
</reference>
<feature type="region of interest" description="Disordered" evidence="3">
    <location>
        <begin position="1"/>
        <end position="27"/>
    </location>
</feature>
<dbReference type="PANTHER" id="PTHR37689">
    <property type="entry name" value="PROTEIN FDHE"/>
    <property type="match status" value="1"/>
</dbReference>
<comment type="caution">
    <text evidence="7">The sequence shown here is derived from an EMBL/GenBank/DDBJ whole genome shotgun (WGS) entry which is preliminary data.</text>
</comment>
<feature type="domain" description="FdhE C-terminal" evidence="6">
    <location>
        <begin position="226"/>
        <end position="302"/>
    </location>
</feature>
<evidence type="ECO:0000259" key="5">
    <source>
        <dbReference type="Pfam" id="PF24859"/>
    </source>
</evidence>
<dbReference type="PANTHER" id="PTHR37689:SF1">
    <property type="entry name" value="PROTEIN FDHE"/>
    <property type="match status" value="1"/>
</dbReference>
<dbReference type="InterPro" id="IPR024064">
    <property type="entry name" value="FdhE-like_sf"/>
</dbReference>
<dbReference type="GO" id="GO:0005829">
    <property type="term" value="C:cytosol"/>
    <property type="evidence" value="ECO:0007669"/>
    <property type="project" value="TreeGrafter"/>
</dbReference>
<evidence type="ECO:0000259" key="6">
    <source>
        <dbReference type="Pfam" id="PF24860"/>
    </source>
</evidence>
<accession>A0A2T1HQV6</accession>
<keyword evidence="1 2" id="KW-0963">Cytoplasm</keyword>
<evidence type="ECO:0000313" key="7">
    <source>
        <dbReference type="EMBL" id="PSC04026.1"/>
    </source>
</evidence>
<gene>
    <name evidence="2 7" type="primary">fdhE</name>
    <name evidence="7" type="ORF">SLNSH_15560</name>
</gene>
<dbReference type="Pfam" id="PF04216">
    <property type="entry name" value="FdhE_N"/>
    <property type="match status" value="1"/>
</dbReference>
<dbReference type="Gene3D" id="3.90.1670.10">
    <property type="entry name" value="FdhE-like domain"/>
    <property type="match status" value="1"/>
</dbReference>
<dbReference type="PIRSF" id="PIRSF018296">
    <property type="entry name" value="Format_dh_formtn"/>
    <property type="match status" value="1"/>
</dbReference>
<dbReference type="RefSeq" id="WP_106337933.1">
    <property type="nucleotide sequence ID" value="NZ_PVZS01000017.1"/>
</dbReference>
<comment type="subcellular location">
    <subcellularLocation>
        <location evidence="2">Cytoplasm</location>
    </subcellularLocation>
</comment>
<protein>
    <recommendedName>
        <fullName evidence="2">Protein FdhE homolog</fullName>
    </recommendedName>
</protein>
<dbReference type="HAMAP" id="MF_00611">
    <property type="entry name" value="FdeH"/>
    <property type="match status" value="1"/>
</dbReference>
<dbReference type="GO" id="GO:0008199">
    <property type="term" value="F:ferric iron binding"/>
    <property type="evidence" value="ECO:0007669"/>
    <property type="project" value="TreeGrafter"/>
</dbReference>
<dbReference type="NCBIfam" id="TIGR01562">
    <property type="entry name" value="FdhE"/>
    <property type="match status" value="1"/>
</dbReference>
<proteinExistence type="inferred from homology"/>
<comment type="function">
    <text evidence="2">Necessary for formate dehydrogenase activity.</text>
</comment>
<sequence length="305" mass="32394">MAQPAPPTFEPIGIGEESRPPLAVTPNPASLFRDRAERFRALAEGHQMKPYLLFLAGLSQAQHATQGNLSPAAPPEAEDVRRAAEFGMPPIARERFEPDTAVAETLDRFFDLAAAVEAPEAASAALARLASRDSDRRRELLFAALADAPSADALSEHVFVSAALQVHFARLAATLDAGKLVPVADGACPACGGPPVTSSVVGWPSAHGARFCACSLCATRWHVVRVKCVLCSSTKGISYGEIEGVLDSIKAETCTECRGYLKILYEVKGPSLDPVADDVASLGLDMLVREAGWRRGSVNPYLVGF</sequence>
<dbReference type="Pfam" id="PF24859">
    <property type="entry name" value="FdhE_central"/>
    <property type="match status" value="1"/>
</dbReference>
<dbReference type="AlphaFoldDB" id="A0A2T1HQV6"/>
<name>A0A2T1HQV6_9HYPH</name>
<evidence type="ECO:0000259" key="4">
    <source>
        <dbReference type="Pfam" id="PF04216"/>
    </source>
</evidence>
<dbReference type="InterPro" id="IPR056797">
    <property type="entry name" value="FdhE_central"/>
</dbReference>
<dbReference type="Proteomes" id="UP000239772">
    <property type="component" value="Unassembled WGS sequence"/>
</dbReference>
<dbReference type="InterPro" id="IPR056774">
    <property type="entry name" value="FdhE_N"/>
</dbReference>